<dbReference type="AlphaFoldDB" id="A0A1H2XP99"/>
<dbReference type="Proteomes" id="UP000199488">
    <property type="component" value="Unassembled WGS sequence"/>
</dbReference>
<reference evidence="2 3" key="1">
    <citation type="submission" date="2016-10" db="EMBL/GenBank/DDBJ databases">
        <authorList>
            <person name="de Groot N.N."/>
        </authorList>
    </citation>
    <scope>NUCLEOTIDE SEQUENCE [LARGE SCALE GENOMIC DNA]</scope>
    <source>
        <strain evidence="2 3">DSM 23126</strain>
    </source>
</reference>
<evidence type="ECO:0000256" key="1">
    <source>
        <dbReference type="SAM" id="Phobius"/>
    </source>
</evidence>
<organism evidence="2 3">
    <name type="scientific">Marinococcus luteus</name>
    <dbReference type="NCBI Taxonomy" id="1122204"/>
    <lineage>
        <taxon>Bacteria</taxon>
        <taxon>Bacillati</taxon>
        <taxon>Bacillota</taxon>
        <taxon>Bacilli</taxon>
        <taxon>Bacillales</taxon>
        <taxon>Bacillaceae</taxon>
        <taxon>Marinococcus</taxon>
    </lineage>
</organism>
<dbReference type="Pfam" id="PF10011">
    <property type="entry name" value="DUF2254"/>
    <property type="match status" value="1"/>
</dbReference>
<dbReference type="InterPro" id="IPR018723">
    <property type="entry name" value="DUF2254_membrane"/>
</dbReference>
<protein>
    <submittedName>
        <fullName evidence="2">Uncharacterized membrane protein</fullName>
    </submittedName>
</protein>
<gene>
    <name evidence="2" type="ORF">SAMN05421781_2849</name>
</gene>
<feature type="transmembrane region" description="Helical" evidence="1">
    <location>
        <begin position="32"/>
        <end position="53"/>
    </location>
</feature>
<feature type="transmembrane region" description="Helical" evidence="1">
    <location>
        <begin position="124"/>
        <end position="143"/>
    </location>
</feature>
<feature type="transmembrane region" description="Helical" evidence="1">
    <location>
        <begin position="81"/>
        <end position="103"/>
    </location>
</feature>
<sequence>MKYYLQQLMPKKLRQIKSMSSRQRWYELRSSLWVLPAIYIILAVLLAIGAYYLEFGLEPAFAMAPILSTGYSLTQTMYSTLLSGVLTLNAFTFNSILVVLTSFSGQFTPRVLFNFISDRRTQHSIGIFNLCFFFLLIGFFFLNSSMDQYTVFPVLGVLATAVSVINFILFINHATKWMQVPSITTNMKEESQQRILNTLLYDLEAHRAKNKNEVREPETEGEPTIVASETTGFIQVIDFGKIVKEAAKDGIVVRLDRRIGDFVLEGIPIFSYWKTSEEPDLPVNEKKYRNLMYLGKSKTEVQDIEFGIRKLTEIAIKALGNDEPMTAQDAIYQLTDLVFSISKVTRFTSYLTDDNDTLRLIMKDEQFSYYVYSAFTYIASYAEEKPGVTLTLLEALVILSKALETKDKNCCWHYGKSIARNYSGKLPQDYDQITFMNHLEQLSGSVNDKGKFYEMIDDFVEKDLLKKKLVDRRKQEQG</sequence>
<keyword evidence="1" id="KW-0812">Transmembrane</keyword>
<keyword evidence="1" id="KW-1133">Transmembrane helix</keyword>
<evidence type="ECO:0000313" key="3">
    <source>
        <dbReference type="Proteomes" id="UP000199488"/>
    </source>
</evidence>
<accession>A0A1H2XP99</accession>
<name>A0A1H2XP99_9BACI</name>
<keyword evidence="3" id="KW-1185">Reference proteome</keyword>
<dbReference type="OrthoDB" id="2955631at2"/>
<evidence type="ECO:0000313" key="2">
    <source>
        <dbReference type="EMBL" id="SDW94640.1"/>
    </source>
</evidence>
<proteinExistence type="predicted"/>
<keyword evidence="1" id="KW-0472">Membrane</keyword>
<feature type="transmembrane region" description="Helical" evidence="1">
    <location>
        <begin position="149"/>
        <end position="171"/>
    </location>
</feature>
<dbReference type="STRING" id="1122204.SAMN05421781_2849"/>
<dbReference type="EMBL" id="FNNC01000007">
    <property type="protein sequence ID" value="SDW94640.1"/>
    <property type="molecule type" value="Genomic_DNA"/>
</dbReference>